<dbReference type="EMBL" id="FOOK01000030">
    <property type="protein sequence ID" value="SFG39169.1"/>
    <property type="molecule type" value="Genomic_DNA"/>
</dbReference>
<reference evidence="2" key="1">
    <citation type="submission" date="2016-10" db="EMBL/GenBank/DDBJ databases">
        <authorList>
            <person name="Varghese N."/>
            <person name="Submissions S."/>
        </authorList>
    </citation>
    <scope>NUCLEOTIDE SEQUENCE [LARGE SCALE GENOMIC DNA]</scope>
    <source>
        <strain evidence="2">DSM 44945</strain>
    </source>
</reference>
<sequence length="179" mass="19824">MIVRGEGRARKRIRHAFFFSGMAHSGGERQAKSAGAGLVIGNGRISGGLKSEPIFFRRRGPDMPLNFPFSAALFQKKKGSRFRILRRLKGAGHRHGEAPRRPLRAFDGAPRLAAWFCFRSEGPSSETEINLPLAEGGPGFFDLTNFLFHGFRIPSPFFAPGRSGWRPGRSSGRLCRLGR</sequence>
<evidence type="ECO:0000313" key="2">
    <source>
        <dbReference type="Proteomes" id="UP000198661"/>
    </source>
</evidence>
<dbReference type="AlphaFoldDB" id="A0A1I2RI61"/>
<keyword evidence="2" id="KW-1185">Reference proteome</keyword>
<protein>
    <submittedName>
        <fullName evidence="1">Uncharacterized protein</fullName>
    </submittedName>
</protein>
<evidence type="ECO:0000313" key="1">
    <source>
        <dbReference type="EMBL" id="SFG39169.1"/>
    </source>
</evidence>
<accession>A0A1I2RI61</accession>
<name>A0A1I2RI61_9BACL</name>
<dbReference type="Proteomes" id="UP000198661">
    <property type="component" value="Unassembled WGS sequence"/>
</dbReference>
<organism evidence="1 2">
    <name type="scientific">Planifilum fulgidum</name>
    <dbReference type="NCBI Taxonomy" id="201973"/>
    <lineage>
        <taxon>Bacteria</taxon>
        <taxon>Bacillati</taxon>
        <taxon>Bacillota</taxon>
        <taxon>Bacilli</taxon>
        <taxon>Bacillales</taxon>
        <taxon>Thermoactinomycetaceae</taxon>
        <taxon>Planifilum</taxon>
    </lineage>
</organism>
<gene>
    <name evidence="1" type="ORF">SAMN04488025_13039</name>
</gene>
<proteinExistence type="predicted"/>